<evidence type="ECO:0000313" key="2">
    <source>
        <dbReference type="EMBL" id="GBN85704.1"/>
    </source>
</evidence>
<dbReference type="OrthoDB" id="8886319at2759"/>
<dbReference type="EMBL" id="BGPR01020902">
    <property type="protein sequence ID" value="GBN85704.1"/>
    <property type="molecule type" value="Genomic_DNA"/>
</dbReference>
<feature type="region of interest" description="Disordered" evidence="1">
    <location>
        <begin position="66"/>
        <end position="102"/>
    </location>
</feature>
<proteinExistence type="predicted"/>
<feature type="compositionally biased region" description="Basic and acidic residues" evidence="1">
    <location>
        <begin position="87"/>
        <end position="102"/>
    </location>
</feature>
<reference evidence="2 3" key="1">
    <citation type="journal article" date="2019" name="Sci. Rep.">
        <title>Orb-weaving spider Araneus ventricosus genome elucidates the spidroin gene catalogue.</title>
        <authorList>
            <person name="Kono N."/>
            <person name="Nakamura H."/>
            <person name="Ohtoshi R."/>
            <person name="Moran D.A.P."/>
            <person name="Shinohara A."/>
            <person name="Yoshida Y."/>
            <person name="Fujiwara M."/>
            <person name="Mori M."/>
            <person name="Tomita M."/>
            <person name="Arakawa K."/>
        </authorList>
    </citation>
    <scope>NUCLEOTIDE SEQUENCE [LARGE SCALE GENOMIC DNA]</scope>
</reference>
<organism evidence="2 3">
    <name type="scientific">Araneus ventricosus</name>
    <name type="common">Orbweaver spider</name>
    <name type="synonym">Epeira ventricosa</name>
    <dbReference type="NCBI Taxonomy" id="182803"/>
    <lineage>
        <taxon>Eukaryota</taxon>
        <taxon>Metazoa</taxon>
        <taxon>Ecdysozoa</taxon>
        <taxon>Arthropoda</taxon>
        <taxon>Chelicerata</taxon>
        <taxon>Arachnida</taxon>
        <taxon>Araneae</taxon>
        <taxon>Araneomorphae</taxon>
        <taxon>Entelegynae</taxon>
        <taxon>Araneoidea</taxon>
        <taxon>Araneidae</taxon>
        <taxon>Araneus</taxon>
    </lineage>
</organism>
<keyword evidence="3" id="KW-1185">Reference proteome</keyword>
<name>A0A4Y2SBU6_ARAVE</name>
<accession>A0A4Y2SBU6</accession>
<gene>
    <name evidence="2" type="ORF">AVEN_25275_1</name>
</gene>
<protein>
    <submittedName>
        <fullName evidence="2">Uncharacterized protein</fullName>
    </submittedName>
</protein>
<sequence length="102" mass="11906">MEHDFQHELGEAEHELQNVLGEMGHELQNVLGEMGHELEKMGDCLQREIRKMGRVLGAEVIKFVQERIKPSRQRKRQRSPSHGRRPSVQERKSLPAKKRSTE</sequence>
<evidence type="ECO:0000313" key="3">
    <source>
        <dbReference type="Proteomes" id="UP000499080"/>
    </source>
</evidence>
<feature type="compositionally biased region" description="Basic residues" evidence="1">
    <location>
        <begin position="70"/>
        <end position="85"/>
    </location>
</feature>
<dbReference type="Proteomes" id="UP000499080">
    <property type="component" value="Unassembled WGS sequence"/>
</dbReference>
<evidence type="ECO:0000256" key="1">
    <source>
        <dbReference type="SAM" id="MobiDB-lite"/>
    </source>
</evidence>
<comment type="caution">
    <text evidence="2">The sequence shown here is derived from an EMBL/GenBank/DDBJ whole genome shotgun (WGS) entry which is preliminary data.</text>
</comment>
<dbReference type="AlphaFoldDB" id="A0A4Y2SBU6"/>